<protein>
    <submittedName>
        <fullName evidence="1">Uncharacterized protein</fullName>
    </submittedName>
</protein>
<dbReference type="AlphaFoldDB" id="A0A8D9DTR7"/>
<accession>A0A8D9DTR7</accession>
<proteinExistence type="predicted"/>
<name>A0A8D9DTR7_9HEMI</name>
<dbReference type="EMBL" id="HBUF01374683">
    <property type="protein sequence ID" value="CAG6727741.1"/>
    <property type="molecule type" value="Transcribed_RNA"/>
</dbReference>
<reference evidence="1" key="1">
    <citation type="submission" date="2021-05" db="EMBL/GenBank/DDBJ databases">
        <authorList>
            <person name="Alioto T."/>
            <person name="Alioto T."/>
            <person name="Gomez Garrido J."/>
        </authorList>
    </citation>
    <scope>NUCLEOTIDE SEQUENCE</scope>
</reference>
<organism evidence="1">
    <name type="scientific">Cacopsylla melanoneura</name>
    <dbReference type="NCBI Taxonomy" id="428564"/>
    <lineage>
        <taxon>Eukaryota</taxon>
        <taxon>Metazoa</taxon>
        <taxon>Ecdysozoa</taxon>
        <taxon>Arthropoda</taxon>
        <taxon>Hexapoda</taxon>
        <taxon>Insecta</taxon>
        <taxon>Pterygota</taxon>
        <taxon>Neoptera</taxon>
        <taxon>Paraneoptera</taxon>
        <taxon>Hemiptera</taxon>
        <taxon>Sternorrhyncha</taxon>
        <taxon>Psylloidea</taxon>
        <taxon>Psyllidae</taxon>
        <taxon>Psyllinae</taxon>
        <taxon>Cacopsylla</taxon>
    </lineage>
</organism>
<evidence type="ECO:0000313" key="1">
    <source>
        <dbReference type="EMBL" id="CAG6727739.1"/>
    </source>
</evidence>
<sequence length="108" mass="12198">MISPVCQWRPMIGSDWTQSVPCTGSWMMTPTGSLNCLSQMSSCEKNSNMTTAPRNDRKRSTRMTICMCPSRSCGMCGSSRRFTTGPWNRRQTGWQPVWNCRSMCPSSL</sequence>
<dbReference type="EMBL" id="HBUF01374682">
    <property type="protein sequence ID" value="CAG6727739.1"/>
    <property type="molecule type" value="Transcribed_RNA"/>
</dbReference>
<dbReference type="EMBL" id="HBUF01374681">
    <property type="protein sequence ID" value="CAG6727737.1"/>
    <property type="molecule type" value="Transcribed_RNA"/>
</dbReference>